<dbReference type="GO" id="GO:0007020">
    <property type="term" value="P:microtubule nucleation"/>
    <property type="evidence" value="ECO:0007669"/>
    <property type="project" value="InterPro"/>
</dbReference>
<dbReference type="OrthoDB" id="2192946at2759"/>
<dbReference type="PANTHER" id="PTHR19302:SF13">
    <property type="entry name" value="GAMMA-TUBULIN COMPLEX COMPONENT 2"/>
    <property type="match status" value="1"/>
</dbReference>
<dbReference type="GO" id="GO:0005874">
    <property type="term" value="C:microtubule"/>
    <property type="evidence" value="ECO:0007669"/>
    <property type="project" value="UniProtKB-KW"/>
</dbReference>
<name>A0A7R9L7G6_9ACAR</name>
<evidence type="ECO:0000256" key="1">
    <source>
        <dbReference type="ARBA" id="ARBA00010337"/>
    </source>
</evidence>
<comment type="similarity">
    <text evidence="1 5">Belongs to the TUBGCP family.</text>
</comment>
<dbReference type="EMBL" id="CAJPIZ010016715">
    <property type="protein sequence ID" value="CAG2115806.1"/>
    <property type="molecule type" value="Genomic_DNA"/>
</dbReference>
<evidence type="ECO:0000259" key="7">
    <source>
        <dbReference type="Pfam" id="PF04130"/>
    </source>
</evidence>
<evidence type="ECO:0000256" key="6">
    <source>
        <dbReference type="SAM" id="MobiDB-lite"/>
    </source>
</evidence>
<keyword evidence="10" id="KW-1185">Reference proteome</keyword>
<dbReference type="GO" id="GO:0000922">
    <property type="term" value="C:spindle pole"/>
    <property type="evidence" value="ECO:0007669"/>
    <property type="project" value="InterPro"/>
</dbReference>
<dbReference type="EMBL" id="OC871290">
    <property type="protein sequence ID" value="CAD7635376.1"/>
    <property type="molecule type" value="Genomic_DNA"/>
</dbReference>
<dbReference type="GO" id="GO:0051011">
    <property type="term" value="F:microtubule minus-end binding"/>
    <property type="evidence" value="ECO:0007669"/>
    <property type="project" value="TreeGrafter"/>
</dbReference>
<dbReference type="InterPro" id="IPR041470">
    <property type="entry name" value="GCP_N"/>
</dbReference>
<dbReference type="GO" id="GO:0000930">
    <property type="term" value="C:gamma-tubulin complex"/>
    <property type="evidence" value="ECO:0007669"/>
    <property type="project" value="TreeGrafter"/>
</dbReference>
<dbReference type="Gene3D" id="1.20.120.1900">
    <property type="entry name" value="Gamma-tubulin complex, C-terminal domain"/>
    <property type="match status" value="1"/>
</dbReference>
<feature type="domain" description="Gamma tubulin complex component protein N-terminal" evidence="8">
    <location>
        <begin position="219"/>
        <end position="504"/>
    </location>
</feature>
<keyword evidence="4 5" id="KW-0206">Cytoskeleton</keyword>
<evidence type="ECO:0000313" key="9">
    <source>
        <dbReference type="EMBL" id="CAD7635376.1"/>
    </source>
</evidence>
<keyword evidence="3 5" id="KW-0493">Microtubule</keyword>
<feature type="compositionally biased region" description="Polar residues" evidence="6">
    <location>
        <begin position="117"/>
        <end position="132"/>
    </location>
</feature>
<evidence type="ECO:0000256" key="2">
    <source>
        <dbReference type="ARBA" id="ARBA00022490"/>
    </source>
</evidence>
<dbReference type="GO" id="GO:0000278">
    <property type="term" value="P:mitotic cell cycle"/>
    <property type="evidence" value="ECO:0007669"/>
    <property type="project" value="TreeGrafter"/>
</dbReference>
<proteinExistence type="inferred from homology"/>
<sequence>MSANEFNIHNDVNQLMKLLEIEESVIDGVTADSIAEALAKSVDQKSKTRGAKDTFVRSLEAKSDPDFRNKYEDLKIHNVIELDPLVHLLARVHDENKIKFLLKLQTKSKRSKHRSPTDQTDAISPSHPSTSSGDRHPFYSTMNQRMSALDVNELRDELSDNRNVFTKANKELSAKKKDKRKSSDWKFLTFDYQFNDWSQEETIRPLNTLSVAEQESALIEDLLFVLIGIEGKYIRLQPLKDKPNKHDIIVDKTGDELLYTLAARVTALCPYFSQIIHFIDTIDTGLVNQSLVAAMRAQIKDFFTLISQLETQHRKNDLTLQKMWYYLQPSFTNLAILKDIASKVSKSNSIGGAALSILHEKTISLTGNTKAQEFCLALTKKASEPYFEILETWIYEGIIDDPYKEFLVEDRANESDEIVLDDLFWENRYEVVRSRIPVFFERHSDMIMKTGKYLSVIRNCGRKISRPHSPEPLAYTTEERAYIENIESAYKFASKELLHLLVDESDLIGRLKSIKHYFFMDLGDFIVQFMDLAGDELEKEIDDIALNRLDSLLELSLRTSLMNSDVYKDDVRIELLPDSLHSQMVQILNIGVNCIKDPNLSIAEPYVLKGAEALALDFQVPWPLSLIISRKNITCYQMLFRHLFYCKYVERQLEEVWKGNKIAKRYTLNAVTGYGQAFALRQKMLNFVQNLEYYIMLEVIEPTFHQFLEYVQTKVSSVDDMMKSHEDYIQKCLRDAMLTSGELLRAIVQLLRLC</sequence>
<dbReference type="GO" id="GO:0051225">
    <property type="term" value="P:spindle assembly"/>
    <property type="evidence" value="ECO:0007669"/>
    <property type="project" value="TreeGrafter"/>
</dbReference>
<evidence type="ECO:0000256" key="3">
    <source>
        <dbReference type="ARBA" id="ARBA00022701"/>
    </source>
</evidence>
<accession>A0A7R9L7G6</accession>
<organism evidence="9">
    <name type="scientific">Medioppia subpectinata</name>
    <dbReference type="NCBI Taxonomy" id="1979941"/>
    <lineage>
        <taxon>Eukaryota</taxon>
        <taxon>Metazoa</taxon>
        <taxon>Ecdysozoa</taxon>
        <taxon>Arthropoda</taxon>
        <taxon>Chelicerata</taxon>
        <taxon>Arachnida</taxon>
        <taxon>Acari</taxon>
        <taxon>Acariformes</taxon>
        <taxon>Sarcoptiformes</taxon>
        <taxon>Oribatida</taxon>
        <taxon>Brachypylina</taxon>
        <taxon>Oppioidea</taxon>
        <taxon>Oppiidae</taxon>
        <taxon>Medioppia</taxon>
    </lineage>
</organism>
<evidence type="ECO:0000256" key="4">
    <source>
        <dbReference type="ARBA" id="ARBA00023212"/>
    </source>
</evidence>
<protein>
    <recommendedName>
        <fullName evidence="5">Gamma-tubulin complex component</fullName>
    </recommendedName>
</protein>
<dbReference type="InterPro" id="IPR042241">
    <property type="entry name" value="GCP_C_sf"/>
</dbReference>
<dbReference type="InterPro" id="IPR040457">
    <property type="entry name" value="GCP_C"/>
</dbReference>
<dbReference type="GO" id="GO:0051321">
    <property type="term" value="P:meiotic cell cycle"/>
    <property type="evidence" value="ECO:0007669"/>
    <property type="project" value="TreeGrafter"/>
</dbReference>
<dbReference type="GO" id="GO:0043015">
    <property type="term" value="F:gamma-tubulin binding"/>
    <property type="evidence" value="ECO:0007669"/>
    <property type="project" value="InterPro"/>
</dbReference>
<evidence type="ECO:0000256" key="5">
    <source>
        <dbReference type="RuleBase" id="RU363050"/>
    </source>
</evidence>
<dbReference type="InterPro" id="IPR007259">
    <property type="entry name" value="GCP"/>
</dbReference>
<dbReference type="Pfam" id="PF17681">
    <property type="entry name" value="GCP_N_terminal"/>
    <property type="match status" value="1"/>
</dbReference>
<evidence type="ECO:0000259" key="8">
    <source>
        <dbReference type="Pfam" id="PF17681"/>
    </source>
</evidence>
<comment type="subcellular location">
    <subcellularLocation>
        <location evidence="5">Cytoplasm</location>
        <location evidence="5">Cytoskeleton</location>
        <location evidence="5">Microtubule organizing center</location>
    </subcellularLocation>
</comment>
<dbReference type="PANTHER" id="PTHR19302">
    <property type="entry name" value="GAMMA TUBULIN COMPLEX PROTEIN"/>
    <property type="match status" value="1"/>
</dbReference>
<dbReference type="GO" id="GO:0031122">
    <property type="term" value="P:cytoplasmic microtubule organization"/>
    <property type="evidence" value="ECO:0007669"/>
    <property type="project" value="TreeGrafter"/>
</dbReference>
<dbReference type="Proteomes" id="UP000759131">
    <property type="component" value="Unassembled WGS sequence"/>
</dbReference>
<feature type="domain" description="Gamma tubulin complex component C-terminal" evidence="7">
    <location>
        <begin position="507"/>
        <end position="754"/>
    </location>
</feature>
<feature type="non-terminal residue" evidence="9">
    <location>
        <position position="754"/>
    </location>
</feature>
<feature type="region of interest" description="Disordered" evidence="6">
    <location>
        <begin position="109"/>
        <end position="139"/>
    </location>
</feature>
<evidence type="ECO:0000313" key="10">
    <source>
        <dbReference type="Proteomes" id="UP000759131"/>
    </source>
</evidence>
<dbReference type="Pfam" id="PF04130">
    <property type="entry name" value="GCP_C_terminal"/>
    <property type="match status" value="1"/>
</dbReference>
<gene>
    <name evidence="9" type="ORF">OSB1V03_LOCUS15767</name>
</gene>
<reference evidence="9" key="1">
    <citation type="submission" date="2020-11" db="EMBL/GenBank/DDBJ databases">
        <authorList>
            <person name="Tran Van P."/>
        </authorList>
    </citation>
    <scope>NUCLEOTIDE SEQUENCE</scope>
</reference>
<keyword evidence="2 5" id="KW-0963">Cytoplasm</keyword>
<dbReference type="AlphaFoldDB" id="A0A7R9L7G6"/>